<accession>A0A0F9SPB2</accession>
<protein>
    <submittedName>
        <fullName evidence="1">Uncharacterized protein</fullName>
    </submittedName>
</protein>
<proteinExistence type="predicted"/>
<comment type="caution">
    <text evidence="1">The sequence shown here is derived from an EMBL/GenBank/DDBJ whole genome shotgun (WGS) entry which is preliminary data.</text>
</comment>
<gene>
    <name evidence="1" type="ORF">LCGC14_0750240</name>
</gene>
<reference evidence="1" key="1">
    <citation type="journal article" date="2015" name="Nature">
        <title>Complex archaea that bridge the gap between prokaryotes and eukaryotes.</title>
        <authorList>
            <person name="Spang A."/>
            <person name="Saw J.H."/>
            <person name="Jorgensen S.L."/>
            <person name="Zaremba-Niedzwiedzka K."/>
            <person name="Martijn J."/>
            <person name="Lind A.E."/>
            <person name="van Eijk R."/>
            <person name="Schleper C."/>
            <person name="Guy L."/>
            <person name="Ettema T.J."/>
        </authorList>
    </citation>
    <scope>NUCLEOTIDE SEQUENCE</scope>
</reference>
<organism evidence="1">
    <name type="scientific">marine sediment metagenome</name>
    <dbReference type="NCBI Taxonomy" id="412755"/>
    <lineage>
        <taxon>unclassified sequences</taxon>
        <taxon>metagenomes</taxon>
        <taxon>ecological metagenomes</taxon>
    </lineage>
</organism>
<evidence type="ECO:0000313" key="1">
    <source>
        <dbReference type="EMBL" id="KKN38761.1"/>
    </source>
</evidence>
<name>A0A0F9SPB2_9ZZZZ</name>
<dbReference type="AlphaFoldDB" id="A0A0F9SPB2"/>
<dbReference type="EMBL" id="LAZR01001805">
    <property type="protein sequence ID" value="KKN38761.1"/>
    <property type="molecule type" value="Genomic_DNA"/>
</dbReference>
<sequence>MQWPLNLWSTQRVVDDLQSERVIQSCATLFETLQETLSAEDSVVALALAAGRLCEITGVKLEEVIELFWTSYRASALTIEARANTN</sequence>